<feature type="transmembrane region" description="Helical" evidence="8">
    <location>
        <begin position="76"/>
        <end position="94"/>
    </location>
</feature>
<proteinExistence type="inferred from homology"/>
<keyword evidence="7 8" id="KW-0472">Membrane</keyword>
<evidence type="ECO:0000256" key="3">
    <source>
        <dbReference type="ARBA" id="ARBA00022448"/>
    </source>
</evidence>
<feature type="transmembrane region" description="Helical" evidence="8">
    <location>
        <begin position="100"/>
        <end position="121"/>
    </location>
</feature>
<dbReference type="InterPro" id="IPR004812">
    <property type="entry name" value="Efflux_drug-R_Bcr/CmlA"/>
</dbReference>
<evidence type="ECO:0000313" key="10">
    <source>
        <dbReference type="EMBL" id="MFD2161260.1"/>
    </source>
</evidence>
<dbReference type="CDD" id="cd17320">
    <property type="entry name" value="MFS_MdfA_MDR_like"/>
    <property type="match status" value="1"/>
</dbReference>
<dbReference type="Gene3D" id="1.20.1720.10">
    <property type="entry name" value="Multidrug resistance protein D"/>
    <property type="match status" value="1"/>
</dbReference>
<dbReference type="PANTHER" id="PTHR23502">
    <property type="entry name" value="MAJOR FACILITATOR SUPERFAMILY"/>
    <property type="match status" value="1"/>
</dbReference>
<evidence type="ECO:0000256" key="8">
    <source>
        <dbReference type="SAM" id="Phobius"/>
    </source>
</evidence>
<organism evidence="10 11">
    <name type="scientific">Paradesertivirga mongoliensis</name>
    <dbReference type="NCBI Taxonomy" id="2100740"/>
    <lineage>
        <taxon>Bacteria</taxon>
        <taxon>Pseudomonadati</taxon>
        <taxon>Bacteroidota</taxon>
        <taxon>Sphingobacteriia</taxon>
        <taxon>Sphingobacteriales</taxon>
        <taxon>Sphingobacteriaceae</taxon>
        <taxon>Paradesertivirga</taxon>
    </lineage>
</organism>
<gene>
    <name evidence="10" type="ORF">ACFSJU_02590</name>
</gene>
<comment type="similarity">
    <text evidence="2">Belongs to the major facilitator superfamily. Bcr/CmlA family.</text>
</comment>
<dbReference type="RefSeq" id="WP_255899793.1">
    <property type="nucleotide sequence ID" value="NZ_JAFMZO010000001.1"/>
</dbReference>
<feature type="transmembrane region" description="Helical" evidence="8">
    <location>
        <begin position="213"/>
        <end position="237"/>
    </location>
</feature>
<dbReference type="EMBL" id="JBHUHZ010000001">
    <property type="protein sequence ID" value="MFD2161260.1"/>
    <property type="molecule type" value="Genomic_DNA"/>
</dbReference>
<dbReference type="Proteomes" id="UP001597387">
    <property type="component" value="Unassembled WGS sequence"/>
</dbReference>
<feature type="transmembrane region" description="Helical" evidence="8">
    <location>
        <begin position="249"/>
        <end position="267"/>
    </location>
</feature>
<accession>A0ABW4ZHU0</accession>
<comment type="caution">
    <text evidence="10">The sequence shown here is derived from an EMBL/GenBank/DDBJ whole genome shotgun (WGS) entry which is preliminary data.</text>
</comment>
<feature type="transmembrane region" description="Helical" evidence="8">
    <location>
        <begin position="161"/>
        <end position="183"/>
    </location>
</feature>
<dbReference type="InterPro" id="IPR020846">
    <property type="entry name" value="MFS_dom"/>
</dbReference>
<dbReference type="NCBIfam" id="TIGR00710">
    <property type="entry name" value="efflux_Bcr_CflA"/>
    <property type="match status" value="1"/>
</dbReference>
<sequence length="404" mass="43679">MQKKTSTALILTLGLLSATSSLSIDMYLPGFPAIAEDLNTSIPQVALSLTSYFVGIAAGQLFFGPIIDRYGRKGPLMFGVVLYFLSSLACALTTSVEGLIIFRFLQALGGCAGMVINRAMVRDLYDNSETARIFSILMLIMGVSPIIAPTFGGYITAGFGWRYVFVTITFIALLQLISSWRVLPETRGADRSASLLPKPVISRFWLVFKQPQFLTYALTSGFGTAAMFAYIAGSPFVFMELFEVSETQYGWIFGGNAFGLIFCSQFNRYLLRRYTSKQIILPAVIFQFLSGVLLALGVVTGYAGATGVFTLIFLFVIMQGFITPNATSLLMEPFEKNTGIASALSGSMLMIFAGLSSATVSSLHNGTTLPMAGVIAGFLAGSFFSIVLGRLMIKKARGQAQTEL</sequence>
<evidence type="ECO:0000313" key="11">
    <source>
        <dbReference type="Proteomes" id="UP001597387"/>
    </source>
</evidence>
<evidence type="ECO:0000256" key="4">
    <source>
        <dbReference type="ARBA" id="ARBA00022475"/>
    </source>
</evidence>
<dbReference type="Pfam" id="PF07690">
    <property type="entry name" value="MFS_1"/>
    <property type="match status" value="1"/>
</dbReference>
<evidence type="ECO:0000256" key="2">
    <source>
        <dbReference type="ARBA" id="ARBA00006236"/>
    </source>
</evidence>
<keyword evidence="3" id="KW-0813">Transport</keyword>
<keyword evidence="11" id="KW-1185">Reference proteome</keyword>
<feature type="transmembrane region" description="Helical" evidence="8">
    <location>
        <begin position="279"/>
        <end position="302"/>
    </location>
</feature>
<evidence type="ECO:0000256" key="5">
    <source>
        <dbReference type="ARBA" id="ARBA00022692"/>
    </source>
</evidence>
<dbReference type="PANTHER" id="PTHR23502:SF132">
    <property type="entry name" value="POLYAMINE TRANSPORTER 2-RELATED"/>
    <property type="match status" value="1"/>
</dbReference>
<evidence type="ECO:0000256" key="6">
    <source>
        <dbReference type="ARBA" id="ARBA00022989"/>
    </source>
</evidence>
<dbReference type="PROSITE" id="PS50850">
    <property type="entry name" value="MFS"/>
    <property type="match status" value="1"/>
</dbReference>
<feature type="transmembrane region" description="Helical" evidence="8">
    <location>
        <begin position="133"/>
        <end position="155"/>
    </location>
</feature>
<keyword evidence="6 8" id="KW-1133">Transmembrane helix</keyword>
<feature type="transmembrane region" description="Helical" evidence="8">
    <location>
        <begin position="369"/>
        <end position="389"/>
    </location>
</feature>
<keyword evidence="4" id="KW-1003">Cell membrane</keyword>
<name>A0ABW4ZHU0_9SPHI</name>
<reference evidence="11" key="1">
    <citation type="journal article" date="2019" name="Int. J. Syst. Evol. Microbiol.">
        <title>The Global Catalogue of Microorganisms (GCM) 10K type strain sequencing project: providing services to taxonomists for standard genome sequencing and annotation.</title>
        <authorList>
            <consortium name="The Broad Institute Genomics Platform"/>
            <consortium name="The Broad Institute Genome Sequencing Center for Infectious Disease"/>
            <person name="Wu L."/>
            <person name="Ma J."/>
        </authorList>
    </citation>
    <scope>NUCLEOTIDE SEQUENCE [LARGE SCALE GENOMIC DNA]</scope>
    <source>
        <strain evidence="11">KCTC 42217</strain>
    </source>
</reference>
<dbReference type="SUPFAM" id="SSF103473">
    <property type="entry name" value="MFS general substrate transporter"/>
    <property type="match status" value="1"/>
</dbReference>
<feature type="transmembrane region" description="Helical" evidence="8">
    <location>
        <begin position="308"/>
        <end position="331"/>
    </location>
</feature>
<protein>
    <submittedName>
        <fullName evidence="10">Multidrug effflux MFS transporter</fullName>
    </submittedName>
</protein>
<dbReference type="InterPro" id="IPR036259">
    <property type="entry name" value="MFS_trans_sf"/>
</dbReference>
<keyword evidence="5 8" id="KW-0812">Transmembrane</keyword>
<evidence type="ECO:0000259" key="9">
    <source>
        <dbReference type="PROSITE" id="PS50850"/>
    </source>
</evidence>
<feature type="domain" description="Major facilitator superfamily (MFS) profile" evidence="9">
    <location>
        <begin position="9"/>
        <end position="397"/>
    </location>
</feature>
<feature type="transmembrane region" description="Helical" evidence="8">
    <location>
        <begin position="343"/>
        <end position="363"/>
    </location>
</feature>
<comment type="subcellular location">
    <subcellularLocation>
        <location evidence="1">Cell membrane</location>
        <topology evidence="1">Multi-pass membrane protein</topology>
    </subcellularLocation>
</comment>
<evidence type="ECO:0000256" key="1">
    <source>
        <dbReference type="ARBA" id="ARBA00004651"/>
    </source>
</evidence>
<feature type="transmembrane region" description="Helical" evidence="8">
    <location>
        <begin position="45"/>
        <end position="64"/>
    </location>
</feature>
<evidence type="ECO:0000256" key="7">
    <source>
        <dbReference type="ARBA" id="ARBA00023136"/>
    </source>
</evidence>
<dbReference type="InterPro" id="IPR011701">
    <property type="entry name" value="MFS"/>
</dbReference>